<organism evidence="1">
    <name type="scientific">Brassica napus</name>
    <name type="common">Rape</name>
    <dbReference type="NCBI Taxonomy" id="3708"/>
    <lineage>
        <taxon>Eukaryota</taxon>
        <taxon>Viridiplantae</taxon>
        <taxon>Streptophyta</taxon>
        <taxon>Embryophyta</taxon>
        <taxon>Tracheophyta</taxon>
        <taxon>Spermatophyta</taxon>
        <taxon>Magnoliopsida</taxon>
        <taxon>eudicotyledons</taxon>
        <taxon>Gunneridae</taxon>
        <taxon>Pentapetalae</taxon>
        <taxon>rosids</taxon>
        <taxon>malvids</taxon>
        <taxon>Brassicales</taxon>
        <taxon>Brassicaceae</taxon>
        <taxon>Brassiceae</taxon>
        <taxon>Brassica</taxon>
    </lineage>
</organism>
<sequence length="55" mass="5803">MQAVKASLVRLNLSAFVSPPVLLLHLFSTRSTSVSSASYGADSIGKFDSANAILY</sequence>
<accession>A0A816NB76</accession>
<dbReference type="AlphaFoldDB" id="A0A816NB76"/>
<proteinExistence type="predicted"/>
<protein>
    <submittedName>
        <fullName evidence="1">(rape) hypothetical protein</fullName>
    </submittedName>
</protein>
<dbReference type="Proteomes" id="UP001295469">
    <property type="component" value="Chromosome C07"/>
</dbReference>
<name>A0A816NB76_BRANA</name>
<evidence type="ECO:0000313" key="1">
    <source>
        <dbReference type="EMBL" id="CAF2025772.1"/>
    </source>
</evidence>
<reference evidence="1" key="1">
    <citation type="submission" date="2021-01" db="EMBL/GenBank/DDBJ databases">
        <authorList>
            <consortium name="Genoscope - CEA"/>
            <person name="William W."/>
        </authorList>
    </citation>
    <scope>NUCLEOTIDE SEQUENCE</scope>
</reference>
<gene>
    <name evidence="1" type="ORF">DARMORV10_C07P50730.1</name>
</gene>
<dbReference type="EMBL" id="HG994371">
    <property type="protein sequence ID" value="CAF2025772.1"/>
    <property type="molecule type" value="Genomic_DNA"/>
</dbReference>